<feature type="domain" description="Cas3 C-terminal" evidence="1">
    <location>
        <begin position="11"/>
        <end position="115"/>
    </location>
</feature>
<dbReference type="InterPro" id="IPR041372">
    <property type="entry name" value="Cas3_C"/>
</dbReference>
<evidence type="ECO:0000313" key="3">
    <source>
        <dbReference type="Proteomes" id="UP000070620"/>
    </source>
</evidence>
<dbReference type="Pfam" id="PF18395">
    <property type="entry name" value="Cas3_C"/>
    <property type="match status" value="1"/>
</dbReference>
<reference evidence="2 3" key="1">
    <citation type="submission" date="2016-01" db="EMBL/GenBank/DDBJ databases">
        <title>Whole genome sequence and analysis of Micromonospora rosaria DSM 803, which can produce antibacterial substance rosamicin.</title>
        <authorList>
            <person name="Yang H."/>
            <person name="He X."/>
            <person name="Zhu D."/>
        </authorList>
    </citation>
    <scope>NUCLEOTIDE SEQUENCE [LARGE SCALE GENOMIC DNA]</scope>
    <source>
        <strain evidence="2 3">DSM 803</strain>
    </source>
</reference>
<evidence type="ECO:0000259" key="1">
    <source>
        <dbReference type="Pfam" id="PF18395"/>
    </source>
</evidence>
<evidence type="ECO:0000313" key="2">
    <source>
        <dbReference type="EMBL" id="KXK60010.1"/>
    </source>
</evidence>
<organism evidence="2 3">
    <name type="scientific">Micromonospora rosaria</name>
    <dbReference type="NCBI Taxonomy" id="47874"/>
    <lineage>
        <taxon>Bacteria</taxon>
        <taxon>Bacillati</taxon>
        <taxon>Actinomycetota</taxon>
        <taxon>Actinomycetes</taxon>
        <taxon>Micromonosporales</taxon>
        <taxon>Micromonosporaceae</taxon>
        <taxon>Micromonospora</taxon>
    </lineage>
</organism>
<dbReference type="AlphaFoldDB" id="A0A136PNF5"/>
<accession>A0A136PNF5</accession>
<dbReference type="Proteomes" id="UP000070620">
    <property type="component" value="Unassembled WGS sequence"/>
</dbReference>
<proteinExistence type="predicted"/>
<sequence>MDEYGGHGLPDDRVDVVVLRVEDGRTVPVTGKTPVDLAGAEAPGLELLADLLDSTVRVTAGEGNPSVVLERLRAVAVPPVFAASPWLADSRPVVVRDGAGEVAGLSVRYSDVTGLRITDPDTTLDLDDQDG</sequence>
<dbReference type="EMBL" id="LRQV01000087">
    <property type="protein sequence ID" value="KXK60010.1"/>
    <property type="molecule type" value="Genomic_DNA"/>
</dbReference>
<gene>
    <name evidence="2" type="ORF">AWW66_21075</name>
</gene>
<dbReference type="RefSeq" id="WP_067369223.1">
    <property type="nucleotide sequence ID" value="NZ_JBIUBN010000041.1"/>
</dbReference>
<keyword evidence="3" id="KW-1185">Reference proteome</keyword>
<comment type="caution">
    <text evidence="2">The sequence shown here is derived from an EMBL/GenBank/DDBJ whole genome shotgun (WGS) entry which is preliminary data.</text>
</comment>
<name>A0A136PNF5_9ACTN</name>
<protein>
    <recommendedName>
        <fullName evidence="1">Cas3 C-terminal domain-containing protein</fullName>
    </recommendedName>
</protein>